<reference evidence="3" key="2">
    <citation type="submission" date="2018-04" db="EMBL/GenBank/DDBJ databases">
        <title>Complete genome sequence of Sulfodiicoccus acidiphilus strain HS-1.</title>
        <authorList>
            <person name="Sakai H.D."/>
            <person name="Kurosawa N."/>
        </authorList>
    </citation>
    <scope>NUCLEOTIDE SEQUENCE [LARGE SCALE GENOMIC DNA]</scope>
    <source>
        <strain evidence="3">HS-1</strain>
    </source>
</reference>
<evidence type="ECO:0000313" key="1">
    <source>
        <dbReference type="EMBL" id="BBD72310.1"/>
    </source>
</evidence>
<dbReference type="KEGG" id="sacd:HS1genome_0699"/>
<evidence type="ECO:0000313" key="2">
    <source>
        <dbReference type="EMBL" id="GGT90358.1"/>
    </source>
</evidence>
<accession>A0A348B2A8</accession>
<dbReference type="Proteomes" id="UP000276741">
    <property type="component" value="Chromosome"/>
</dbReference>
<reference evidence="2" key="4">
    <citation type="submission" date="2020-09" db="EMBL/GenBank/DDBJ databases">
        <authorList>
            <person name="Sun Q."/>
            <person name="Ohkuma M."/>
        </authorList>
    </citation>
    <scope>NUCLEOTIDE SEQUENCE</scope>
    <source>
        <strain evidence="2">JCM 31740</strain>
    </source>
</reference>
<gene>
    <name evidence="2" type="ORF">GCM10007116_05210</name>
    <name evidence="1" type="ORF">HS1genome_0699</name>
</gene>
<reference evidence="1" key="3">
    <citation type="journal article" date="2019" name="BMC Res. Notes">
        <title>Complete genome sequence of the Sulfodiicoccus acidiphilus strain HS-1T, the first crenarchaeon that lacks polB3, isolated from an acidic hot spring in Ohwaku-dani, Hakone, Japan.</title>
        <authorList>
            <person name="Sakai H.D."/>
            <person name="Kurosawa N."/>
        </authorList>
    </citation>
    <scope>NUCLEOTIDE SEQUENCE</scope>
    <source>
        <strain evidence="1">HS-1</strain>
    </source>
</reference>
<evidence type="ECO:0000313" key="3">
    <source>
        <dbReference type="Proteomes" id="UP000276741"/>
    </source>
</evidence>
<dbReference type="Proteomes" id="UP000616143">
    <property type="component" value="Unassembled WGS sequence"/>
</dbReference>
<sequence length="74" mass="8382">MRTDRPLIVKYHVQQMCSISSSGQSLESKKRELISPATSGEGVYQGEFGNKRTNVVRFLPNGFHEKKLRKLEAS</sequence>
<reference evidence="2" key="1">
    <citation type="journal article" date="2014" name="Int. J. Syst. Evol. Microbiol.">
        <title>Complete genome sequence of Corynebacterium casei LMG S-19264T (=DSM 44701T), isolated from a smear-ripened cheese.</title>
        <authorList>
            <consortium name="US DOE Joint Genome Institute (JGI-PGF)"/>
            <person name="Walter F."/>
            <person name="Albersmeier A."/>
            <person name="Kalinowski J."/>
            <person name="Ruckert C."/>
        </authorList>
    </citation>
    <scope>NUCLEOTIDE SEQUENCE</scope>
    <source>
        <strain evidence="2">JCM 31740</strain>
    </source>
</reference>
<keyword evidence="3" id="KW-1185">Reference proteome</keyword>
<name>A0A348B2A8_9CREN</name>
<dbReference type="EMBL" id="BMQS01000004">
    <property type="protein sequence ID" value="GGT90358.1"/>
    <property type="molecule type" value="Genomic_DNA"/>
</dbReference>
<dbReference type="EMBL" id="AP018553">
    <property type="protein sequence ID" value="BBD72310.1"/>
    <property type="molecule type" value="Genomic_DNA"/>
</dbReference>
<dbReference type="AlphaFoldDB" id="A0A348B2A8"/>
<proteinExistence type="predicted"/>
<organism evidence="1 3">
    <name type="scientific">Sulfodiicoccus acidiphilus</name>
    <dbReference type="NCBI Taxonomy" id="1670455"/>
    <lineage>
        <taxon>Archaea</taxon>
        <taxon>Thermoproteota</taxon>
        <taxon>Thermoprotei</taxon>
        <taxon>Sulfolobales</taxon>
        <taxon>Sulfolobaceae</taxon>
        <taxon>Sulfodiicoccus</taxon>
    </lineage>
</organism>
<protein>
    <submittedName>
        <fullName evidence="1">Uncharacterized protein</fullName>
    </submittedName>
</protein>